<feature type="transmembrane region" description="Helical" evidence="1">
    <location>
        <begin position="12"/>
        <end position="33"/>
    </location>
</feature>
<feature type="domain" description="Signal transduction histidine kinase internal region" evidence="2">
    <location>
        <begin position="165"/>
        <end position="239"/>
    </location>
</feature>
<evidence type="ECO:0000256" key="1">
    <source>
        <dbReference type="SAM" id="Phobius"/>
    </source>
</evidence>
<feature type="transmembrane region" description="Helical" evidence="1">
    <location>
        <begin position="114"/>
        <end position="134"/>
    </location>
</feature>
<dbReference type="GO" id="GO:0016301">
    <property type="term" value="F:kinase activity"/>
    <property type="evidence" value="ECO:0007669"/>
    <property type="project" value="UniProtKB-KW"/>
</dbReference>
<keyword evidence="3" id="KW-0418">Kinase</keyword>
<keyword evidence="1" id="KW-0472">Membrane</keyword>
<organism evidence="3 4">
    <name type="scientific">Chitinophaga hostae</name>
    <dbReference type="NCBI Taxonomy" id="2831022"/>
    <lineage>
        <taxon>Bacteria</taxon>
        <taxon>Pseudomonadati</taxon>
        <taxon>Bacteroidota</taxon>
        <taxon>Chitinophagia</taxon>
        <taxon>Chitinophagales</taxon>
        <taxon>Chitinophagaceae</taxon>
        <taxon>Chitinophaga</taxon>
    </lineage>
</organism>
<dbReference type="PANTHER" id="PTHR34220">
    <property type="entry name" value="SENSOR HISTIDINE KINASE YPDA"/>
    <property type="match status" value="1"/>
</dbReference>
<evidence type="ECO:0000313" key="3">
    <source>
        <dbReference type="EMBL" id="MBS0032317.1"/>
    </source>
</evidence>
<keyword evidence="1" id="KW-1133">Transmembrane helix</keyword>
<dbReference type="PANTHER" id="PTHR34220:SF7">
    <property type="entry name" value="SENSOR HISTIDINE KINASE YPDA"/>
    <property type="match status" value="1"/>
</dbReference>
<dbReference type="RefSeq" id="WP_211977474.1">
    <property type="nucleotide sequence ID" value="NZ_CBFHAM010000059.1"/>
</dbReference>
<accession>A0ABS5JAS7</accession>
<dbReference type="Proteomes" id="UP000676386">
    <property type="component" value="Unassembled WGS sequence"/>
</dbReference>
<reference evidence="3 4" key="1">
    <citation type="submission" date="2021-04" db="EMBL/GenBank/DDBJ databases">
        <title>Chitinophaga sp. nov., isolated from the rhizosphere soil.</title>
        <authorList>
            <person name="He S."/>
        </authorList>
    </citation>
    <scope>NUCLEOTIDE SEQUENCE [LARGE SCALE GENOMIC DNA]</scope>
    <source>
        <strain evidence="3 4">2R12</strain>
    </source>
</reference>
<dbReference type="Gene3D" id="3.30.565.10">
    <property type="entry name" value="Histidine kinase-like ATPase, C-terminal domain"/>
    <property type="match status" value="1"/>
</dbReference>
<dbReference type="Pfam" id="PF06580">
    <property type="entry name" value="His_kinase"/>
    <property type="match status" value="1"/>
</dbReference>
<keyword evidence="3" id="KW-0808">Transferase</keyword>
<evidence type="ECO:0000313" key="4">
    <source>
        <dbReference type="Proteomes" id="UP000676386"/>
    </source>
</evidence>
<keyword evidence="1" id="KW-0812">Transmembrane</keyword>
<proteinExistence type="predicted"/>
<dbReference type="InterPro" id="IPR036890">
    <property type="entry name" value="HATPase_C_sf"/>
</dbReference>
<sequence>MSNDLPLKSLKTLNWMITLATALLAFIFLLAVIQDAYQSLLRALQVIIFMTAQSFLNIFLLDVFTGRKQAEKKYARLKFYIASYIACIINWVFVKTLYTAITDTKWEGEGPHIFQAYSLAILAISVLNTLIIVLQDLVILQHNKAKGEIENLQLKANVSETANLLLRQQIHPHFLFNALNTIKSLYKRDLQQGEDYLVHLANFLRASISHHNTEITLIKDELEFCLDYLKMQQIRFGAALNYSIAISEDTIQHQYLPFFSLQPLIENVLKHNDLTEERPILIRIKEENGYVSVTNNLQLRNYKETSTGQGLSNLAERYRLLNEEAITIKSDSHFFTVRIKILQR</sequence>
<gene>
    <name evidence="3" type="ORF">KE626_33605</name>
</gene>
<dbReference type="InterPro" id="IPR010559">
    <property type="entry name" value="Sig_transdc_His_kin_internal"/>
</dbReference>
<evidence type="ECO:0000259" key="2">
    <source>
        <dbReference type="Pfam" id="PF06580"/>
    </source>
</evidence>
<dbReference type="InterPro" id="IPR050640">
    <property type="entry name" value="Bact_2-comp_sensor_kinase"/>
</dbReference>
<protein>
    <submittedName>
        <fullName evidence="3">Histidine kinase</fullName>
    </submittedName>
</protein>
<name>A0ABS5JAS7_9BACT</name>
<feature type="transmembrane region" description="Helical" evidence="1">
    <location>
        <begin position="45"/>
        <end position="65"/>
    </location>
</feature>
<dbReference type="EMBL" id="JAGTXB010000032">
    <property type="protein sequence ID" value="MBS0032317.1"/>
    <property type="molecule type" value="Genomic_DNA"/>
</dbReference>
<feature type="transmembrane region" description="Helical" evidence="1">
    <location>
        <begin position="77"/>
        <end position="94"/>
    </location>
</feature>
<keyword evidence="4" id="KW-1185">Reference proteome</keyword>
<comment type="caution">
    <text evidence="3">The sequence shown here is derived from an EMBL/GenBank/DDBJ whole genome shotgun (WGS) entry which is preliminary data.</text>
</comment>